<evidence type="ECO:0000259" key="1">
    <source>
        <dbReference type="Pfam" id="PF06985"/>
    </source>
</evidence>
<protein>
    <recommendedName>
        <fullName evidence="1">Heterokaryon incompatibility domain-containing protein</fullName>
    </recommendedName>
</protein>
<dbReference type="InterPro" id="IPR010730">
    <property type="entry name" value="HET"/>
</dbReference>
<dbReference type="PANTHER" id="PTHR33112:SF16">
    <property type="entry name" value="HETEROKARYON INCOMPATIBILITY DOMAIN-CONTAINING PROTEIN"/>
    <property type="match status" value="1"/>
</dbReference>
<dbReference type="AlphaFoldDB" id="A0AAD4F5V5"/>
<dbReference type="PANTHER" id="PTHR33112">
    <property type="entry name" value="DOMAIN PROTEIN, PUTATIVE-RELATED"/>
    <property type="match status" value="1"/>
</dbReference>
<dbReference type="Pfam" id="PF06985">
    <property type="entry name" value="HET"/>
    <property type="match status" value="1"/>
</dbReference>
<keyword evidence="3" id="KW-1185">Reference proteome</keyword>
<dbReference type="Proteomes" id="UP001197093">
    <property type="component" value="Unassembled WGS sequence"/>
</dbReference>
<evidence type="ECO:0000313" key="2">
    <source>
        <dbReference type="EMBL" id="KAG7294088.1"/>
    </source>
</evidence>
<comment type="caution">
    <text evidence="2">The sequence shown here is derived from an EMBL/GenBank/DDBJ whole genome shotgun (WGS) entry which is preliminary data.</text>
</comment>
<accession>A0AAD4F5V5</accession>
<proteinExistence type="predicted"/>
<reference evidence="2" key="1">
    <citation type="submission" date="2023-02" db="EMBL/GenBank/DDBJ databases">
        <authorList>
            <person name="Palmer J.M."/>
        </authorList>
    </citation>
    <scope>NUCLEOTIDE SEQUENCE</scope>
    <source>
        <strain evidence="2">FW57</strain>
    </source>
</reference>
<organism evidence="2 3">
    <name type="scientific">Staphylotrichum longicolle</name>
    <dbReference type="NCBI Taxonomy" id="669026"/>
    <lineage>
        <taxon>Eukaryota</taxon>
        <taxon>Fungi</taxon>
        <taxon>Dikarya</taxon>
        <taxon>Ascomycota</taxon>
        <taxon>Pezizomycotina</taxon>
        <taxon>Sordariomycetes</taxon>
        <taxon>Sordariomycetidae</taxon>
        <taxon>Sordariales</taxon>
        <taxon>Chaetomiaceae</taxon>
        <taxon>Staphylotrichum</taxon>
    </lineage>
</organism>
<dbReference type="EMBL" id="JAHCVI010000001">
    <property type="protein sequence ID" value="KAG7294088.1"/>
    <property type="molecule type" value="Genomic_DNA"/>
</dbReference>
<gene>
    <name evidence="2" type="ORF">NEMBOFW57_004151</name>
</gene>
<name>A0AAD4F5V5_9PEZI</name>
<sequence length="403" mass="45686">MAGLSEVDMTAVLRDAVHITRELSIPYLWIDSLCILQDDPADWEQHCLDMGKVYGSAHVTLCAASSASCHEGFLSQRGLRLRLPFQSQSNPDIISGAYDLQFKHVRALSTPDHQSVLACDLNFCHWAYRAWTFQERALATRMIVFGSSNIHFLCGNSYESRGDGPQLMVKGYHISLNTKPVDVNQHHRLWDRILSSYSMFNQTSLTRPSDILPALAALARHFQQRLDSDYLCGHWVKNLVRDLMWNHRLRQNLSSQIEHRAHLIAREGLVPSWSRLLQSRRTENIFICGYLMSRSVRVEYRDVTPNVSLAGANSFGEVHEAILRLTTWVLKPTSMLMQKENSIAMKEKHCGFQAAFGLVLQAVPGAPGRYWRVGTFIPSINGLHADSLSLFRNLAQVETIDII</sequence>
<feature type="domain" description="Heterokaryon incompatibility" evidence="1">
    <location>
        <begin position="7"/>
        <end position="135"/>
    </location>
</feature>
<evidence type="ECO:0000313" key="3">
    <source>
        <dbReference type="Proteomes" id="UP001197093"/>
    </source>
</evidence>